<dbReference type="EMBL" id="JANUCP010000005">
    <property type="protein sequence ID" value="MCS3920468.1"/>
    <property type="molecule type" value="Genomic_DNA"/>
</dbReference>
<dbReference type="CDD" id="cd07432">
    <property type="entry name" value="PHP_HisPPase"/>
    <property type="match status" value="1"/>
</dbReference>
<evidence type="ECO:0000313" key="3">
    <source>
        <dbReference type="EMBL" id="MCS3920468.1"/>
    </source>
</evidence>
<feature type="signal peptide" evidence="1">
    <location>
        <begin position="1"/>
        <end position="19"/>
    </location>
</feature>
<dbReference type="InterPro" id="IPR016195">
    <property type="entry name" value="Pol/histidinol_Pase-like"/>
</dbReference>
<dbReference type="PANTHER" id="PTHR42924">
    <property type="entry name" value="EXONUCLEASE"/>
    <property type="match status" value="1"/>
</dbReference>
<keyword evidence="1" id="KW-0732">Signal</keyword>
<comment type="caution">
    <text evidence="3">The sequence shown here is derived from an EMBL/GenBank/DDBJ whole genome shotgun (WGS) entry which is preliminary data.</text>
</comment>
<organism evidence="3 4">
    <name type="scientific">Candidatus Fervidibacter sacchari</name>
    <dbReference type="NCBI Taxonomy" id="1448929"/>
    <lineage>
        <taxon>Bacteria</taxon>
        <taxon>Candidatus Fervidibacterota</taxon>
        <taxon>Candidatus Fervidibacter</taxon>
    </lineage>
</organism>
<keyword evidence="4" id="KW-1185">Reference proteome</keyword>
<sequence>MRSWGTLILAALVASFGWAQRICQSPDSLYVDSTGAARTMHLLIYVPPNTTEFTIAVFDQADDEQVGQPSSFVLFAPDGSEAMKLTNFQRNAWSEYRVAVNGRWGIWRLTVTGPQPSQGQRQTVRNYFLVRTIGEVDLFVKPEPVVLVRGLRFAEPRFGGQPVHNLFVQVPELTRVRFNFVRPREEQTVNVKLQPPDGVVAEQRWGGLPRGSLEFLEVTGANLRGLWRLTISEVKGVYALGIEQELRVFFTDKPLMPMPQTVRVATFVAGENSLVPARLDITSPQTANETYVAFTDRNGFGALFLLPGITYRITASRGFEYEPQTVFVTADAKAFSVPVKRVLKRPEGWYCGDTHTHTVYSDGNDTPAQMVEAARGEGLDWFVLTDHGVGPVIQHVLMAHQEALPFSEPGKFVVIPGEEFTTPNYHANVINGTVLELPTAPLQQVIDAVLKADSEERPMTIKLNHPHWSGTAKAPELARQLERLPLIELWNDGSGMQTTLLWWELLGKGIKVFAETGTDSHNRKTSRLGRRRTYVYLGNETLTAANIVRALREGRSFLSRGALLLFTVNGSLPGSTVSGSPVTVKVWAQSVQPIDRIEIVHNGKVVQTITADGKTEVETEISLPVSDGWLLAQVFRKDDPMPLAMTNPVFVRTAK</sequence>
<feature type="chain" id="PRO_5046663370" description="Polymerase/histidinol phosphatase N-terminal domain-containing protein" evidence="1">
    <location>
        <begin position="20"/>
        <end position="655"/>
    </location>
</feature>
<dbReference type="Proteomes" id="UP001204798">
    <property type="component" value="Unassembled WGS sequence"/>
</dbReference>
<evidence type="ECO:0000313" key="4">
    <source>
        <dbReference type="Proteomes" id="UP001204798"/>
    </source>
</evidence>
<reference evidence="3 4" key="1">
    <citation type="submission" date="2022-08" db="EMBL/GenBank/DDBJ databases">
        <title>Bacterial and archaeal communities from various locations to study Microbial Dark Matter (Phase II).</title>
        <authorList>
            <person name="Stepanauskas R."/>
        </authorList>
    </citation>
    <scope>NUCLEOTIDE SEQUENCE [LARGE SCALE GENOMIC DNA]</scope>
    <source>
        <strain evidence="3 4">PD1</strain>
    </source>
</reference>
<dbReference type="NCBIfam" id="NF038032">
    <property type="entry name" value="CehA_McbA_metalo"/>
    <property type="match status" value="1"/>
</dbReference>
<dbReference type="SUPFAM" id="SSF89550">
    <property type="entry name" value="PHP domain-like"/>
    <property type="match status" value="1"/>
</dbReference>
<dbReference type="Gene3D" id="3.20.20.140">
    <property type="entry name" value="Metal-dependent hydrolases"/>
    <property type="match status" value="1"/>
</dbReference>
<protein>
    <recommendedName>
        <fullName evidence="2">Polymerase/histidinol phosphatase N-terminal domain-containing protein</fullName>
    </recommendedName>
</protein>
<dbReference type="InterPro" id="IPR052018">
    <property type="entry name" value="PHP_domain"/>
</dbReference>
<accession>A0ABT2ER71</accession>
<proteinExistence type="predicted"/>
<evidence type="ECO:0000259" key="2">
    <source>
        <dbReference type="SMART" id="SM00481"/>
    </source>
</evidence>
<dbReference type="RefSeq" id="WP_259099708.1">
    <property type="nucleotide sequence ID" value="NZ_CP130454.1"/>
</dbReference>
<feature type="domain" description="Polymerase/histidinol phosphatase N-terminal" evidence="2">
    <location>
        <begin position="352"/>
        <end position="424"/>
    </location>
</feature>
<dbReference type="PANTHER" id="PTHR42924:SF3">
    <property type="entry name" value="POLYMERASE_HISTIDINOL PHOSPHATASE N-TERMINAL DOMAIN-CONTAINING PROTEIN"/>
    <property type="match status" value="1"/>
</dbReference>
<gene>
    <name evidence="3" type="ORF">M2350_002897</name>
</gene>
<evidence type="ECO:0000256" key="1">
    <source>
        <dbReference type="SAM" id="SignalP"/>
    </source>
</evidence>
<dbReference type="SMART" id="SM00481">
    <property type="entry name" value="POLIIIAc"/>
    <property type="match status" value="1"/>
</dbReference>
<name>A0ABT2ER71_9BACT</name>
<dbReference type="InterPro" id="IPR003141">
    <property type="entry name" value="Pol/His_phosphatase_N"/>
</dbReference>